<proteinExistence type="predicted"/>
<keyword evidence="3" id="KW-1185">Reference proteome</keyword>
<dbReference type="OrthoDB" id="3817841at2759"/>
<evidence type="ECO:0000256" key="1">
    <source>
        <dbReference type="SAM" id="MobiDB-lite"/>
    </source>
</evidence>
<evidence type="ECO:0000313" key="2">
    <source>
        <dbReference type="EMBL" id="KEQ69595.1"/>
    </source>
</evidence>
<evidence type="ECO:0000313" key="3">
    <source>
        <dbReference type="Proteomes" id="UP000027730"/>
    </source>
</evidence>
<dbReference type="Proteomes" id="UP000027730">
    <property type="component" value="Unassembled WGS sequence"/>
</dbReference>
<dbReference type="GeneID" id="25414192"/>
<accession>A0A074W938</accession>
<dbReference type="EMBL" id="KL584721">
    <property type="protein sequence ID" value="KEQ69595.1"/>
    <property type="molecule type" value="Genomic_DNA"/>
</dbReference>
<dbReference type="RefSeq" id="XP_013423738.1">
    <property type="nucleotide sequence ID" value="XM_013568284.1"/>
</dbReference>
<organism evidence="2 3">
    <name type="scientific">Aureobasidium namibiae CBS 147.97</name>
    <dbReference type="NCBI Taxonomy" id="1043004"/>
    <lineage>
        <taxon>Eukaryota</taxon>
        <taxon>Fungi</taxon>
        <taxon>Dikarya</taxon>
        <taxon>Ascomycota</taxon>
        <taxon>Pezizomycotina</taxon>
        <taxon>Dothideomycetes</taxon>
        <taxon>Dothideomycetidae</taxon>
        <taxon>Dothideales</taxon>
        <taxon>Saccotheciaceae</taxon>
        <taxon>Aureobasidium</taxon>
    </lineage>
</organism>
<gene>
    <name evidence="2" type="ORF">M436DRAFT_67244</name>
</gene>
<name>A0A074W938_9PEZI</name>
<dbReference type="AlphaFoldDB" id="A0A074W938"/>
<dbReference type="HOGENOM" id="CLU_2014815_0_0_1"/>
<protein>
    <submittedName>
        <fullName evidence="2">Uncharacterized protein</fullName>
    </submittedName>
</protein>
<reference evidence="2 3" key="1">
    <citation type="journal article" date="2014" name="BMC Genomics">
        <title>Genome sequencing of four Aureobasidium pullulans varieties: biotechnological potential, stress tolerance, and description of new species.</title>
        <authorList>
            <person name="Gostin Ar C."/>
            <person name="Ohm R.A."/>
            <person name="Kogej T."/>
            <person name="Sonjak S."/>
            <person name="Turk M."/>
            <person name="Zajc J."/>
            <person name="Zalar P."/>
            <person name="Grube M."/>
            <person name="Sun H."/>
            <person name="Han J."/>
            <person name="Sharma A."/>
            <person name="Chiniquy J."/>
            <person name="Ngan C.Y."/>
            <person name="Lipzen A."/>
            <person name="Barry K."/>
            <person name="Grigoriev I.V."/>
            <person name="Gunde-Cimerman N."/>
        </authorList>
    </citation>
    <scope>NUCLEOTIDE SEQUENCE [LARGE SCALE GENOMIC DNA]</scope>
    <source>
        <strain evidence="2 3">CBS 147.97</strain>
    </source>
</reference>
<feature type="region of interest" description="Disordered" evidence="1">
    <location>
        <begin position="60"/>
        <end position="91"/>
    </location>
</feature>
<sequence>MARYQICINDDRNVYVWQETWKEDTVADFLTRLSNSTNPQLDRGTIHLSFDGVRLGESTTMREDTTSINSDNDIREAKSNNNNNKNNTQQRVNEHKYLFYANSHTQKHGKRTFAFELLGAKFV</sequence>